<accession>A0A0L0G186</accession>
<evidence type="ECO:0000313" key="3">
    <source>
        <dbReference type="Proteomes" id="UP000054560"/>
    </source>
</evidence>
<dbReference type="Proteomes" id="UP000054560">
    <property type="component" value="Unassembled WGS sequence"/>
</dbReference>
<reference evidence="2 3" key="1">
    <citation type="submission" date="2011-02" db="EMBL/GenBank/DDBJ databases">
        <title>The Genome Sequence of Sphaeroforma arctica JP610.</title>
        <authorList>
            <consortium name="The Broad Institute Genome Sequencing Platform"/>
            <person name="Russ C."/>
            <person name="Cuomo C."/>
            <person name="Young S.K."/>
            <person name="Zeng Q."/>
            <person name="Gargeya S."/>
            <person name="Alvarado L."/>
            <person name="Berlin A."/>
            <person name="Chapman S.B."/>
            <person name="Chen Z."/>
            <person name="Freedman E."/>
            <person name="Gellesch M."/>
            <person name="Goldberg J."/>
            <person name="Griggs A."/>
            <person name="Gujja S."/>
            <person name="Heilman E."/>
            <person name="Heiman D."/>
            <person name="Howarth C."/>
            <person name="Mehta T."/>
            <person name="Neiman D."/>
            <person name="Pearson M."/>
            <person name="Roberts A."/>
            <person name="Saif S."/>
            <person name="Shea T."/>
            <person name="Shenoy N."/>
            <person name="Sisk P."/>
            <person name="Stolte C."/>
            <person name="Sykes S."/>
            <person name="White J."/>
            <person name="Yandava C."/>
            <person name="Burger G."/>
            <person name="Gray M.W."/>
            <person name="Holland P.W.H."/>
            <person name="King N."/>
            <person name="Lang F.B.F."/>
            <person name="Roger A.J."/>
            <person name="Ruiz-Trillo I."/>
            <person name="Haas B."/>
            <person name="Nusbaum C."/>
            <person name="Birren B."/>
        </authorList>
    </citation>
    <scope>NUCLEOTIDE SEQUENCE [LARGE SCALE GENOMIC DNA]</scope>
    <source>
        <strain evidence="2 3">JP610</strain>
    </source>
</reference>
<evidence type="ECO:0000256" key="1">
    <source>
        <dbReference type="SAM" id="MobiDB-lite"/>
    </source>
</evidence>
<proteinExistence type="predicted"/>
<evidence type="ECO:0000313" key="2">
    <source>
        <dbReference type="EMBL" id="KNC82574.1"/>
    </source>
</evidence>
<dbReference type="AlphaFoldDB" id="A0A0L0G186"/>
<gene>
    <name evidence="2" type="ORF">SARC_05148</name>
</gene>
<keyword evidence="3" id="KW-1185">Reference proteome</keyword>
<organism evidence="2 3">
    <name type="scientific">Sphaeroforma arctica JP610</name>
    <dbReference type="NCBI Taxonomy" id="667725"/>
    <lineage>
        <taxon>Eukaryota</taxon>
        <taxon>Ichthyosporea</taxon>
        <taxon>Ichthyophonida</taxon>
        <taxon>Sphaeroforma</taxon>
    </lineage>
</organism>
<dbReference type="RefSeq" id="XP_014156476.1">
    <property type="nucleotide sequence ID" value="XM_014301001.1"/>
</dbReference>
<sequence>MLIKCDTEYLQEVKDTFRLSVMFAVCCAQWFMVAQVAAVYQLSAQDAKAVTIKEAGTEDQTAEEKATAQTVEEKAAHEFKALVAGAGDAAKEKKKKRRSGGTGIS</sequence>
<dbReference type="EMBL" id="KQ241914">
    <property type="protein sequence ID" value="KNC82574.1"/>
    <property type="molecule type" value="Genomic_DNA"/>
</dbReference>
<dbReference type="GeneID" id="25905652"/>
<name>A0A0L0G186_9EUKA</name>
<feature type="region of interest" description="Disordered" evidence="1">
    <location>
        <begin position="86"/>
        <end position="105"/>
    </location>
</feature>
<protein>
    <submittedName>
        <fullName evidence="2">Uncharacterized protein</fullName>
    </submittedName>
</protein>